<dbReference type="PROSITE" id="PS50033">
    <property type="entry name" value="UBX"/>
    <property type="match status" value="1"/>
</dbReference>
<comment type="subunit">
    <text evidence="3">Directly interacts with VCP. Interacts with UBQLN1. Forms a complex with VCP and UBQLN1.</text>
</comment>
<dbReference type="PANTHER" id="PTHR46424:SF1">
    <property type="entry name" value="UBX DOMAIN-CONTAINING PROTEIN 4"/>
    <property type="match status" value="1"/>
</dbReference>
<reference evidence="9" key="1">
    <citation type="submission" date="2014-09" db="EMBL/GenBank/DDBJ databases">
        <authorList>
            <person name="Magalhaes I.L.F."/>
            <person name="Oliveira U."/>
            <person name="Santos F.R."/>
            <person name="Vidigal T.H.D.A."/>
            <person name="Brescovit A.D."/>
            <person name="Santos A.J."/>
        </authorList>
    </citation>
    <scope>NUCLEOTIDE SEQUENCE</scope>
</reference>
<dbReference type="Gene3D" id="3.10.20.90">
    <property type="entry name" value="Phosphatidylinositol 3-kinase Catalytic Subunit, Chain A, domain 1"/>
    <property type="match status" value="1"/>
</dbReference>
<keyword evidence="2" id="KW-0834">Unfolded protein response</keyword>
<dbReference type="GO" id="GO:0006986">
    <property type="term" value="P:response to unfolded protein"/>
    <property type="evidence" value="ECO:0007669"/>
    <property type="project" value="UniProtKB-KW"/>
</dbReference>
<feature type="compositionally biased region" description="Low complexity" evidence="7">
    <location>
        <begin position="434"/>
        <end position="443"/>
    </location>
</feature>
<name>A0A0K8SGJ0_LYGHE</name>
<proteinExistence type="predicted"/>
<feature type="region of interest" description="Disordered" evidence="7">
    <location>
        <begin position="190"/>
        <end position="228"/>
    </location>
</feature>
<evidence type="ECO:0000256" key="1">
    <source>
        <dbReference type="ARBA" id="ARBA00004406"/>
    </source>
</evidence>
<organism evidence="9">
    <name type="scientific">Lygus hesperus</name>
    <name type="common">Western plant bug</name>
    <dbReference type="NCBI Taxonomy" id="30085"/>
    <lineage>
        <taxon>Eukaryota</taxon>
        <taxon>Metazoa</taxon>
        <taxon>Ecdysozoa</taxon>
        <taxon>Arthropoda</taxon>
        <taxon>Hexapoda</taxon>
        <taxon>Insecta</taxon>
        <taxon>Pterygota</taxon>
        <taxon>Neoptera</taxon>
        <taxon>Paraneoptera</taxon>
        <taxon>Hemiptera</taxon>
        <taxon>Heteroptera</taxon>
        <taxon>Panheteroptera</taxon>
        <taxon>Cimicomorpha</taxon>
        <taxon>Miridae</taxon>
        <taxon>Mirini</taxon>
        <taxon>Lygus</taxon>
    </lineage>
</organism>
<dbReference type="Pfam" id="PF23187">
    <property type="entry name" value="UBX7_N"/>
    <property type="match status" value="1"/>
</dbReference>
<sequence length="480" mass="52766">MEWFQGSIPEAIQSSKARKAYFVVYVEGTDDSSKTTTEVLDRPAVSSKLKGPEFVCIKLPKDSEGHKQFAEIYKMVPVPSVFFIALNGRATEVVVGKTDDTSLENLLSSAIEKCVGELKLEVASTQSAPVIAPISPSASAVSSASPQPSSSSLSAVSSASVVTENPKEIISQPTEAPPSLDDRVEKAKQLINQKNEEKRKEEIEKEKAAERERRRVGQEMHKAKLSRQELEMKEALEERKKNSIQEQAARKKILDQIAQDRADRLERERMRAPVVSPSVVAAPSAPPPSDVNSARIQFRLPSGETKNHVFQADTTITQIREFIDNNIVLPFREYRIATTFPRREFTWRENGQDLRSLQLLPSAVLLIVPVSGNVVSRPNGWANAMISLFWSVLAPFLSVGNYVSSFIFGGGNGRPATTGPRQAEPAGPQPSAPPTSSSQSQSPYGSRTTIRKRGNIHTLADDSDKPDDNNTWNGNSTQQM</sequence>
<evidence type="ECO:0000256" key="4">
    <source>
        <dbReference type="ARBA" id="ARBA00040925"/>
    </source>
</evidence>
<dbReference type="Pfam" id="PF00789">
    <property type="entry name" value="UBX"/>
    <property type="match status" value="1"/>
</dbReference>
<evidence type="ECO:0000256" key="5">
    <source>
        <dbReference type="ARBA" id="ARBA00041575"/>
    </source>
</evidence>
<dbReference type="InterPro" id="IPR001012">
    <property type="entry name" value="UBX_dom"/>
</dbReference>
<feature type="region of interest" description="Disordered" evidence="7">
    <location>
        <begin position="163"/>
        <end position="182"/>
    </location>
</feature>
<comment type="function">
    <text evidence="6">Involved in endoplasmic reticulum-associated protein degradation (ERAD). Acts as a platform to recruit both UBQLN1 and VCP to the ER during ERAD.</text>
</comment>
<dbReference type="GO" id="GO:0036503">
    <property type="term" value="P:ERAD pathway"/>
    <property type="evidence" value="ECO:0007669"/>
    <property type="project" value="TreeGrafter"/>
</dbReference>
<feature type="compositionally biased region" description="Polar residues" evidence="7">
    <location>
        <begin position="469"/>
        <end position="480"/>
    </location>
</feature>
<feature type="region of interest" description="Disordered" evidence="7">
    <location>
        <begin position="138"/>
        <end position="158"/>
    </location>
</feature>
<feature type="region of interest" description="Disordered" evidence="7">
    <location>
        <begin position="413"/>
        <end position="480"/>
    </location>
</feature>
<evidence type="ECO:0000256" key="3">
    <source>
        <dbReference type="ARBA" id="ARBA00038812"/>
    </source>
</evidence>
<dbReference type="EMBL" id="GBRD01013926">
    <property type="protein sequence ID" value="JAG51900.1"/>
    <property type="molecule type" value="Transcribed_RNA"/>
</dbReference>
<dbReference type="PANTHER" id="PTHR46424">
    <property type="entry name" value="UBX DOMAIN-CONTAINING PROTEIN 4"/>
    <property type="match status" value="1"/>
</dbReference>
<feature type="compositionally biased region" description="Basic and acidic residues" evidence="7">
    <location>
        <begin position="459"/>
        <end position="468"/>
    </location>
</feature>
<evidence type="ECO:0000259" key="8">
    <source>
        <dbReference type="PROSITE" id="PS50033"/>
    </source>
</evidence>
<accession>A0A0K8SGJ0</accession>
<dbReference type="SUPFAM" id="SSF52833">
    <property type="entry name" value="Thioredoxin-like"/>
    <property type="match status" value="1"/>
</dbReference>
<dbReference type="InterPro" id="IPR036249">
    <property type="entry name" value="Thioredoxin-like_sf"/>
</dbReference>
<dbReference type="GO" id="GO:0005789">
    <property type="term" value="C:endoplasmic reticulum membrane"/>
    <property type="evidence" value="ECO:0007669"/>
    <property type="project" value="UniProtKB-SubCell"/>
</dbReference>
<evidence type="ECO:0000256" key="7">
    <source>
        <dbReference type="SAM" id="MobiDB-lite"/>
    </source>
</evidence>
<feature type="domain" description="UBX" evidence="8">
    <location>
        <begin position="289"/>
        <end position="367"/>
    </location>
</feature>
<protein>
    <recommendedName>
        <fullName evidence="4">UBX domain-containing protein 4</fullName>
    </recommendedName>
    <alternativeName>
        <fullName evidence="5">UBX domain-containing protein 2</fullName>
    </alternativeName>
</protein>
<evidence type="ECO:0000256" key="2">
    <source>
        <dbReference type="ARBA" id="ARBA00023230"/>
    </source>
</evidence>
<dbReference type="InterPro" id="IPR029071">
    <property type="entry name" value="Ubiquitin-like_domsf"/>
</dbReference>
<evidence type="ECO:0000313" key="9">
    <source>
        <dbReference type="EMBL" id="JAG51900.1"/>
    </source>
</evidence>
<evidence type="ECO:0000256" key="6">
    <source>
        <dbReference type="ARBA" id="ARBA00046062"/>
    </source>
</evidence>
<dbReference type="SMART" id="SM00166">
    <property type="entry name" value="UBX"/>
    <property type="match status" value="1"/>
</dbReference>
<dbReference type="AlphaFoldDB" id="A0A0K8SGJ0"/>
<comment type="subcellular location">
    <subcellularLocation>
        <location evidence="1">Endoplasmic reticulum membrane</location>
        <topology evidence="1">Peripheral membrane protein</topology>
    </subcellularLocation>
</comment>
<dbReference type="SUPFAM" id="SSF54236">
    <property type="entry name" value="Ubiquitin-like"/>
    <property type="match status" value="1"/>
</dbReference>